<reference evidence="3" key="1">
    <citation type="journal article" date="2011" name="Genome Res.">
        <title>Phylogeny-wide analysis of social amoeba genomes highlights ancient origins for complex intercellular communication.</title>
        <authorList>
            <person name="Heidel A.J."/>
            <person name="Lawal H.M."/>
            <person name="Felder M."/>
            <person name="Schilde C."/>
            <person name="Helps N.R."/>
            <person name="Tunggal B."/>
            <person name="Rivero F."/>
            <person name="John U."/>
            <person name="Schleicher M."/>
            <person name="Eichinger L."/>
            <person name="Platzer M."/>
            <person name="Noegel A.A."/>
            <person name="Schaap P."/>
            <person name="Gloeckner G."/>
        </authorList>
    </citation>
    <scope>NUCLEOTIDE SEQUENCE [LARGE SCALE GENOMIC DNA]</scope>
    <source>
        <strain evidence="3">SH3</strain>
    </source>
</reference>
<gene>
    <name evidence="2" type="ORF">DFA_02682</name>
</gene>
<dbReference type="GeneID" id="14870900"/>
<evidence type="ECO:0000313" key="2">
    <source>
        <dbReference type="EMBL" id="EGG18942.1"/>
    </source>
</evidence>
<name>F4Q028_CACFS</name>
<accession>F4Q028</accession>
<feature type="region of interest" description="Disordered" evidence="1">
    <location>
        <begin position="41"/>
        <end position="68"/>
    </location>
</feature>
<organism evidence="2 3">
    <name type="scientific">Cavenderia fasciculata</name>
    <name type="common">Slime mold</name>
    <name type="synonym">Dictyostelium fasciculatum</name>
    <dbReference type="NCBI Taxonomy" id="261658"/>
    <lineage>
        <taxon>Eukaryota</taxon>
        <taxon>Amoebozoa</taxon>
        <taxon>Evosea</taxon>
        <taxon>Eumycetozoa</taxon>
        <taxon>Dictyostelia</taxon>
        <taxon>Acytosteliales</taxon>
        <taxon>Cavenderiaceae</taxon>
        <taxon>Cavenderia</taxon>
    </lineage>
</organism>
<dbReference type="Proteomes" id="UP000007797">
    <property type="component" value="Unassembled WGS sequence"/>
</dbReference>
<dbReference type="RefSeq" id="XP_004357404.1">
    <property type="nucleotide sequence ID" value="XM_004357348.1"/>
</dbReference>
<evidence type="ECO:0000313" key="3">
    <source>
        <dbReference type="Proteomes" id="UP000007797"/>
    </source>
</evidence>
<keyword evidence="3" id="KW-1185">Reference proteome</keyword>
<evidence type="ECO:0000256" key="1">
    <source>
        <dbReference type="SAM" id="MobiDB-lite"/>
    </source>
</evidence>
<proteinExistence type="predicted"/>
<dbReference type="OMA" id="QHACRVS"/>
<dbReference type="EMBL" id="GL883017">
    <property type="protein sequence ID" value="EGG18942.1"/>
    <property type="molecule type" value="Genomic_DNA"/>
</dbReference>
<dbReference type="AlphaFoldDB" id="F4Q028"/>
<sequence>MERQQQIQLEEEIKQKQLANEQLQQSLQNFEQLQQQQQQLQQQQQQQQQPPPQQKENKKEKWYKKLKF</sequence>
<protein>
    <submittedName>
        <fullName evidence="2">Uncharacterized protein</fullName>
    </submittedName>
</protein>
<dbReference type="KEGG" id="dfa:DFA_02682"/>